<keyword evidence="4" id="KW-1185">Reference proteome</keyword>
<gene>
    <name evidence="3" type="ORF">POCTA_138.1.T1320041</name>
</gene>
<name>A0A8S1XRX5_PAROT</name>
<evidence type="ECO:0000256" key="2">
    <source>
        <dbReference type="SAM" id="SignalP"/>
    </source>
</evidence>
<organism evidence="3 4">
    <name type="scientific">Paramecium octaurelia</name>
    <dbReference type="NCBI Taxonomy" id="43137"/>
    <lineage>
        <taxon>Eukaryota</taxon>
        <taxon>Sar</taxon>
        <taxon>Alveolata</taxon>
        <taxon>Ciliophora</taxon>
        <taxon>Intramacronucleata</taxon>
        <taxon>Oligohymenophorea</taxon>
        <taxon>Peniculida</taxon>
        <taxon>Parameciidae</taxon>
        <taxon>Paramecium</taxon>
    </lineage>
</organism>
<comment type="caution">
    <text evidence="3">The sequence shown here is derived from an EMBL/GenBank/DDBJ whole genome shotgun (WGS) entry which is preliminary data.</text>
</comment>
<reference evidence="3" key="1">
    <citation type="submission" date="2021-01" db="EMBL/GenBank/DDBJ databases">
        <authorList>
            <consortium name="Genoscope - CEA"/>
            <person name="William W."/>
        </authorList>
    </citation>
    <scope>NUCLEOTIDE SEQUENCE</scope>
</reference>
<feature type="transmembrane region" description="Helical" evidence="1">
    <location>
        <begin position="1300"/>
        <end position="1323"/>
    </location>
</feature>
<feature type="chain" id="PRO_5035946689" description="Transmembrane protein" evidence="2">
    <location>
        <begin position="18"/>
        <end position="1341"/>
    </location>
</feature>
<dbReference type="OMA" id="CEITIFY"/>
<keyword evidence="1" id="KW-0472">Membrane</keyword>
<evidence type="ECO:0000313" key="4">
    <source>
        <dbReference type="Proteomes" id="UP000683925"/>
    </source>
</evidence>
<accession>A0A8S1XRX5</accession>
<dbReference type="EMBL" id="CAJJDP010000133">
    <property type="protein sequence ID" value="CAD8204236.1"/>
    <property type="molecule type" value="Genomic_DNA"/>
</dbReference>
<feature type="signal peptide" evidence="2">
    <location>
        <begin position="1"/>
        <end position="17"/>
    </location>
</feature>
<keyword evidence="2" id="KW-0732">Signal</keyword>
<sequence length="1341" mass="156253">MMTNQLLFSCLVMIVNSCSLLYNNTMFLTGTYKEVINVPLSQIFLNQNYRNLTFKESNKDFVIAAPLQLYSESRFGDKANSQTISSKLFKSTKSRDPIQHLTALVHQGSYFLYQNVGIYQTLPQIKHVSACKEKQASICYDIVELKTLVIIECQDTLNNSYFSIMQNENVKQLEIEKPNSEFRKLDQIDSYLIRGTVNKIDLYIEEQEKLKFLKSLDEQTLVNLLQKDNFKLSIRDFQTHTNGQISIMNAFGEIVVVEYKNDNWELIKTIDTEMDDIQGYDYDVYTNTYVIMTNSKIKYKQMDEEGQSKEYLNLNESNKIYLANGSVLLHQKQDITLFTLQLAKTQTLNLGNQSYQLITYPYSNGFIAVSDNMTYAYAINREYFLQVTFNQIIDQKYLKVDISQQGDDPWDCEITIFYKTESINYDQILTQQYSQGLISSGVYQDNAKAKLRPVFQGSNLQYNFQPNSILNITINQFKYAYLKNVTESRYIIYREILQRRYQPKLYLVEQDSNLQLTGYSCTNFAPIHLNCHILFTKSEFIKLSATQNQLWWYNEDSLFFAVFGDSTIIIYSYLYKDKKLAVLTAIVLESDVKQIATDGYHLFALTAQDVKIYSITVAGKEKLLLNLEVQADRLYASYAQKNYVFLEVAKTLYIYNIAYNKETLIQFIEIENDYEETNLAIFDNHFVRFGKIKDKEEYDVKVYNYKNQKNIYLQKQIGINGYSKINLNTLQYSFINNLFYLIGWNTKRQKHAVLIYSTKSSSLDSLFSVIDVTFMAQISATGEYVFITDKGNTQQNLQILYIKGSLFVSTKINENYQQIEYSKQISLNLVINNDSSNKLITTIPVNIVNRGVKLIQINDSFNLTYKSSGDEKHCADLGQAWYSGQALDVELAYSSKKVQFNPVLAKQQETLEFSPFLQEFDDDTLVQMMDNKLILVKKEDLSIIEEFQLDLMYTFHKLFLIDGHNIYILVLTDDTIELRIVQCQKYKCDFLENRLEFSSMIKNVYLHKNYFFVYIEDVVEVYDTKGDAVMLESFEQIQKFEQNPSLIQMEFRHLQNDIYQFISVDFEGNPELQTRSISKTSKISNYNTTNILIKPIIAEQRINVQQQQYSAGFVLRKDEMIIIFTNSASYSFQFQNDCQRGELCEVSKFQFNGVYQQYGDWYLLGAFKIFFVSQNFLHLIYYSAYQSLLLIYDLSIPSSNSKPNNAIVGLTSPQKVGDPIYQITSLVYSSKGKLHLLTSIEDRTQLQHYTIQRSPQLCIDGNFFQDNVKFRMSNLDYQMYLDEKVKIEEYMLPIPKEESFPVWAIVMIVVGSLAILGFGLFMYRLGKRNRIKEQQVLLTQV</sequence>
<dbReference type="Proteomes" id="UP000683925">
    <property type="component" value="Unassembled WGS sequence"/>
</dbReference>
<evidence type="ECO:0000256" key="1">
    <source>
        <dbReference type="SAM" id="Phobius"/>
    </source>
</evidence>
<evidence type="ECO:0000313" key="3">
    <source>
        <dbReference type="EMBL" id="CAD8204236.1"/>
    </source>
</evidence>
<keyword evidence="1" id="KW-1133">Transmembrane helix</keyword>
<proteinExistence type="predicted"/>
<protein>
    <recommendedName>
        <fullName evidence="5">Transmembrane protein</fullName>
    </recommendedName>
</protein>
<evidence type="ECO:0008006" key="5">
    <source>
        <dbReference type="Google" id="ProtNLM"/>
    </source>
</evidence>
<keyword evidence="1" id="KW-0812">Transmembrane</keyword>
<dbReference type="OrthoDB" id="10295413at2759"/>